<dbReference type="Proteomes" id="UP000308230">
    <property type="component" value="Unassembled WGS sequence"/>
</dbReference>
<evidence type="ECO:0000256" key="4">
    <source>
        <dbReference type="PIRSR" id="PIRSR603782-2"/>
    </source>
</evidence>
<evidence type="ECO:0000256" key="2">
    <source>
        <dbReference type="ARBA" id="ARBA00023008"/>
    </source>
</evidence>
<evidence type="ECO:0000313" key="7">
    <source>
        <dbReference type="Proteomes" id="UP000308230"/>
    </source>
</evidence>
<evidence type="ECO:0000256" key="3">
    <source>
        <dbReference type="PIRSR" id="PIRSR603782-1"/>
    </source>
</evidence>
<dbReference type="EMBL" id="SWLG01000008">
    <property type="protein sequence ID" value="TLS36843.1"/>
    <property type="molecule type" value="Genomic_DNA"/>
</dbReference>
<name>A0A5R9F7M3_9BACL</name>
<feature type="binding site" evidence="3">
    <location>
        <position position="81"/>
    </location>
    <ligand>
        <name>Cu cation</name>
        <dbReference type="ChEBI" id="CHEBI:23378"/>
    </ligand>
</feature>
<feature type="binding site" evidence="3">
    <location>
        <position position="171"/>
    </location>
    <ligand>
        <name>Cu cation</name>
        <dbReference type="ChEBI" id="CHEBI:23378"/>
    </ligand>
</feature>
<dbReference type="PROSITE" id="PS51352">
    <property type="entry name" value="THIOREDOXIN_2"/>
    <property type="match status" value="1"/>
</dbReference>
<reference evidence="6 7" key="1">
    <citation type="submission" date="2019-04" db="EMBL/GenBank/DDBJ databases">
        <title>Bacillus caeni sp. nov., a bacterium isolated from mangrove sediment.</title>
        <authorList>
            <person name="Huang H."/>
            <person name="Mo K."/>
            <person name="Hu Y."/>
        </authorList>
    </citation>
    <scope>NUCLEOTIDE SEQUENCE [LARGE SCALE GENOMIC DNA]</scope>
    <source>
        <strain evidence="6 7">HB172195</strain>
    </source>
</reference>
<dbReference type="InterPro" id="IPR036249">
    <property type="entry name" value="Thioredoxin-like_sf"/>
</dbReference>
<dbReference type="SUPFAM" id="SSF52833">
    <property type="entry name" value="Thioredoxin-like"/>
    <property type="match status" value="1"/>
</dbReference>
<evidence type="ECO:0000256" key="1">
    <source>
        <dbReference type="ARBA" id="ARBA00010996"/>
    </source>
</evidence>
<organism evidence="6 7">
    <name type="scientific">Exobacillus caeni</name>
    <dbReference type="NCBI Taxonomy" id="2574798"/>
    <lineage>
        <taxon>Bacteria</taxon>
        <taxon>Bacillati</taxon>
        <taxon>Bacillota</taxon>
        <taxon>Bacilli</taxon>
        <taxon>Bacillales</taxon>
        <taxon>Guptibacillaceae</taxon>
        <taxon>Exobacillus</taxon>
    </lineage>
</organism>
<dbReference type="OrthoDB" id="8550465at2"/>
<feature type="disulfide bond" description="Redox-active" evidence="4">
    <location>
        <begin position="81"/>
        <end position="85"/>
    </location>
</feature>
<keyword evidence="3" id="KW-0479">Metal-binding</keyword>
<feature type="domain" description="Thioredoxin" evidence="5">
    <location>
        <begin position="40"/>
        <end position="209"/>
    </location>
</feature>
<evidence type="ECO:0000259" key="5">
    <source>
        <dbReference type="PROSITE" id="PS51352"/>
    </source>
</evidence>
<dbReference type="Pfam" id="PF02630">
    <property type="entry name" value="SCO1-SenC"/>
    <property type="match status" value="1"/>
</dbReference>
<protein>
    <submittedName>
        <fullName evidence="6">SCO family protein</fullName>
    </submittedName>
</protein>
<feature type="binding site" evidence="3">
    <location>
        <position position="85"/>
    </location>
    <ligand>
        <name>Cu cation</name>
        <dbReference type="ChEBI" id="CHEBI:23378"/>
    </ligand>
</feature>
<proteinExistence type="inferred from homology"/>
<dbReference type="AlphaFoldDB" id="A0A5R9F7M3"/>
<keyword evidence="7" id="KW-1185">Reference proteome</keyword>
<dbReference type="GO" id="GO:0046872">
    <property type="term" value="F:metal ion binding"/>
    <property type="evidence" value="ECO:0007669"/>
    <property type="project" value="UniProtKB-KW"/>
</dbReference>
<dbReference type="RefSeq" id="WP_138127042.1">
    <property type="nucleotide sequence ID" value="NZ_SWLG01000008.1"/>
</dbReference>
<sequence>MIKSRQKIISVIVVLIFGFVLLYAGTDEFTAFTSETARVNGLIENKPEFPAVTLEDSEIRTYTFSEFKDKYVFITFMYTYCSTVCPKLEMNMSHVYSQIPQKYLGDDIVFLSISFDPARDTSAALDKYKGYFNSDGETWRMARIPDKKDLEMLLKEFGVIVIPDGFGNFTHNSAFYLVNKKGKLIDVMDYKKVDEAAQKVLTILKETGE</sequence>
<evidence type="ECO:0000313" key="6">
    <source>
        <dbReference type="EMBL" id="TLS36843.1"/>
    </source>
</evidence>
<dbReference type="PANTHER" id="PTHR12151">
    <property type="entry name" value="ELECTRON TRANSPORT PROTIN SCO1/SENC FAMILY MEMBER"/>
    <property type="match status" value="1"/>
</dbReference>
<comment type="caution">
    <text evidence="6">The sequence shown here is derived from an EMBL/GenBank/DDBJ whole genome shotgun (WGS) entry which is preliminary data.</text>
</comment>
<dbReference type="PANTHER" id="PTHR12151:SF25">
    <property type="entry name" value="LINALOOL DEHYDRATASE_ISOMERASE DOMAIN-CONTAINING PROTEIN"/>
    <property type="match status" value="1"/>
</dbReference>
<dbReference type="CDD" id="cd02968">
    <property type="entry name" value="SCO"/>
    <property type="match status" value="1"/>
</dbReference>
<keyword evidence="2 3" id="KW-0186">Copper</keyword>
<keyword evidence="4" id="KW-1015">Disulfide bond</keyword>
<dbReference type="InterPro" id="IPR003782">
    <property type="entry name" value="SCO1/SenC"/>
</dbReference>
<comment type="similarity">
    <text evidence="1">Belongs to the SCO1/2 family.</text>
</comment>
<dbReference type="Gene3D" id="3.40.30.10">
    <property type="entry name" value="Glutaredoxin"/>
    <property type="match status" value="1"/>
</dbReference>
<gene>
    <name evidence="6" type="ORF">FCL54_12865</name>
</gene>
<accession>A0A5R9F7M3</accession>
<dbReference type="InterPro" id="IPR013766">
    <property type="entry name" value="Thioredoxin_domain"/>
</dbReference>